<dbReference type="EMBL" id="WSLF01000006">
    <property type="protein sequence ID" value="KAE9634036.1"/>
    <property type="molecule type" value="Genomic_DNA"/>
</dbReference>
<dbReference type="AlphaFoldDB" id="A0A7C8HEF6"/>
<evidence type="ECO:0000313" key="2">
    <source>
        <dbReference type="EMBL" id="KAE9634036.1"/>
    </source>
</evidence>
<gene>
    <name evidence="2" type="ORF">GND95_07895</name>
</gene>
<feature type="transmembrane region" description="Helical" evidence="1">
    <location>
        <begin position="127"/>
        <end position="148"/>
    </location>
</feature>
<dbReference type="GO" id="GO:0016020">
    <property type="term" value="C:membrane"/>
    <property type="evidence" value="ECO:0007669"/>
    <property type="project" value="InterPro"/>
</dbReference>
<evidence type="ECO:0000256" key="1">
    <source>
        <dbReference type="SAM" id="Phobius"/>
    </source>
</evidence>
<proteinExistence type="predicted"/>
<accession>A0A7C8HEF6</accession>
<dbReference type="InterPro" id="IPR009825">
    <property type="entry name" value="ECF_substrate-spec-like"/>
</dbReference>
<organism evidence="2 3">
    <name type="scientific">Defluviitalea raffinosedens</name>
    <dbReference type="NCBI Taxonomy" id="1450156"/>
    <lineage>
        <taxon>Bacteria</taxon>
        <taxon>Bacillati</taxon>
        <taxon>Bacillota</taxon>
        <taxon>Clostridia</taxon>
        <taxon>Lachnospirales</taxon>
        <taxon>Defluviitaleaceae</taxon>
        <taxon>Defluviitalea</taxon>
    </lineage>
</organism>
<feature type="transmembrane region" description="Helical" evidence="1">
    <location>
        <begin position="229"/>
        <end position="250"/>
    </location>
</feature>
<feature type="transmembrane region" description="Helical" evidence="1">
    <location>
        <begin position="160"/>
        <end position="181"/>
    </location>
</feature>
<feature type="transmembrane region" description="Helical" evidence="1">
    <location>
        <begin position="193"/>
        <end position="217"/>
    </location>
</feature>
<protein>
    <submittedName>
        <fullName evidence="2">Folate family ECF transporter S component</fullName>
    </submittedName>
</protein>
<dbReference type="Gene3D" id="1.10.1760.20">
    <property type="match status" value="1"/>
</dbReference>
<dbReference type="InterPro" id="IPR030949">
    <property type="entry name" value="ECF_S_folate_fam"/>
</dbReference>
<reference evidence="2 3" key="1">
    <citation type="submission" date="2019-12" db="EMBL/GenBank/DDBJ databases">
        <title>Defluviitalea raffinosedens, isolated from a biogas fermenter, genome sequencing and characterization.</title>
        <authorList>
            <person name="Rettenmaier R."/>
            <person name="Schneider M."/>
            <person name="Neuhaus K."/>
            <person name="Liebl W."/>
            <person name="Zverlov V."/>
        </authorList>
    </citation>
    <scope>NUCLEOTIDE SEQUENCE [LARGE SCALE GENOMIC DNA]</scope>
    <source>
        <strain evidence="2 3">249c-K6</strain>
    </source>
</reference>
<dbReference type="NCBIfam" id="TIGR04518">
    <property type="entry name" value="ECF_S_folT_fam"/>
    <property type="match status" value="1"/>
</dbReference>
<dbReference type="Pfam" id="PF07155">
    <property type="entry name" value="ECF-ribofla_trS"/>
    <property type="match status" value="1"/>
</dbReference>
<name>A0A7C8HEF6_9FIRM</name>
<keyword evidence="1" id="KW-0472">Membrane</keyword>
<sequence>MVSGNVIILRKGGKMLKTKKRFTTRVLVACGLLASISIVLTRVFSYTIPLAGLPALRIGFGDIPVIISGILFGPIAGGLTGGVSDTLGFMLNPMGGPYIPGLTITAILRGVIPGLIYWLIQSKNIKFNFHIANIAFSILLTIGILFVFMSQDAELPKMLMMLYCVIALAFIMLPVVLGRIIKTEDSLYSFDKILFVVTVAYFILSLGLNTFFLAITYEKGFLAFLPGRILAGFVIIPLHSIMIFVLSRWFKYIKIS</sequence>
<keyword evidence="3" id="KW-1185">Reference proteome</keyword>
<comment type="caution">
    <text evidence="2">The sequence shown here is derived from an EMBL/GenBank/DDBJ whole genome shotgun (WGS) entry which is preliminary data.</text>
</comment>
<feature type="transmembrane region" description="Helical" evidence="1">
    <location>
        <begin position="98"/>
        <end position="120"/>
    </location>
</feature>
<keyword evidence="1" id="KW-0812">Transmembrane</keyword>
<keyword evidence="1" id="KW-1133">Transmembrane helix</keyword>
<dbReference type="Proteomes" id="UP000483018">
    <property type="component" value="Unassembled WGS sequence"/>
</dbReference>
<evidence type="ECO:0000313" key="3">
    <source>
        <dbReference type="Proteomes" id="UP000483018"/>
    </source>
</evidence>